<dbReference type="GO" id="GO:0005634">
    <property type="term" value="C:nucleus"/>
    <property type="evidence" value="ECO:0007669"/>
    <property type="project" value="UniProtKB-SubCell"/>
</dbReference>
<dbReference type="InterPro" id="IPR040319">
    <property type="entry name" value="LSD1-like"/>
</dbReference>
<dbReference type="PANTHER" id="PTHR31747">
    <property type="entry name" value="PROTEIN LSD1"/>
    <property type="match status" value="1"/>
</dbReference>
<feature type="domain" description="Zinc finger LSD1-type" evidence="3">
    <location>
        <begin position="29"/>
        <end position="53"/>
    </location>
</feature>
<dbReference type="AlphaFoldDB" id="A0A166D6A4"/>
<dbReference type="PANTHER" id="PTHR31747:SF1">
    <property type="entry name" value="PROTEIN LOL1"/>
    <property type="match status" value="1"/>
</dbReference>
<sequence length="77" mass="8249">MPVPLAPYPLPPVPFAGPVNANQVAQVNCGNCQMLLMYQYGARSVKCAVCQFVTSVGVSIEFLSSLFGDQIDKLVSQ</sequence>
<dbReference type="InterPro" id="IPR005735">
    <property type="entry name" value="Znf_LSD1"/>
</dbReference>
<dbReference type="OMA" id="ICCAVCS"/>
<name>A0A166D6A4_DAUCS</name>
<evidence type="ECO:0000259" key="3">
    <source>
        <dbReference type="Pfam" id="PF06943"/>
    </source>
</evidence>
<dbReference type="Gramene" id="KZN04784">
    <property type="protein sequence ID" value="KZN04784"/>
    <property type="gene ID" value="DCAR_005621"/>
</dbReference>
<keyword evidence="2" id="KW-0539">Nucleus</keyword>
<dbReference type="NCBIfam" id="TIGR01053">
    <property type="entry name" value="LSD1"/>
    <property type="match status" value="1"/>
</dbReference>
<accession>A0A166D6A4</accession>
<dbReference type="STRING" id="79200.A0A166D6A4"/>
<evidence type="ECO:0000256" key="2">
    <source>
        <dbReference type="ARBA" id="ARBA00023242"/>
    </source>
</evidence>
<organism evidence="4">
    <name type="scientific">Daucus carota subsp. sativus</name>
    <name type="common">Carrot</name>
    <dbReference type="NCBI Taxonomy" id="79200"/>
    <lineage>
        <taxon>Eukaryota</taxon>
        <taxon>Viridiplantae</taxon>
        <taxon>Streptophyta</taxon>
        <taxon>Embryophyta</taxon>
        <taxon>Tracheophyta</taxon>
        <taxon>Spermatophyta</taxon>
        <taxon>Magnoliopsida</taxon>
        <taxon>eudicotyledons</taxon>
        <taxon>Gunneridae</taxon>
        <taxon>Pentapetalae</taxon>
        <taxon>asterids</taxon>
        <taxon>campanulids</taxon>
        <taxon>Apiales</taxon>
        <taxon>Apiaceae</taxon>
        <taxon>Apioideae</taxon>
        <taxon>Scandiceae</taxon>
        <taxon>Daucinae</taxon>
        <taxon>Daucus</taxon>
        <taxon>Daucus sect. Daucus</taxon>
    </lineage>
</organism>
<proteinExistence type="predicted"/>
<evidence type="ECO:0000256" key="1">
    <source>
        <dbReference type="ARBA" id="ARBA00004123"/>
    </source>
</evidence>
<gene>
    <name evidence="4" type="ORF">DCAR_005621</name>
</gene>
<comment type="subcellular location">
    <subcellularLocation>
        <location evidence="1">Nucleus</location>
    </subcellularLocation>
</comment>
<evidence type="ECO:0000313" key="4">
    <source>
        <dbReference type="EMBL" id="KZN04784.1"/>
    </source>
</evidence>
<dbReference type="EMBL" id="LNRQ01000002">
    <property type="protein sequence ID" value="KZN04784.1"/>
    <property type="molecule type" value="Genomic_DNA"/>
</dbReference>
<reference evidence="4" key="1">
    <citation type="journal article" date="2016" name="Nat. Genet.">
        <title>A high-quality carrot genome assembly provides new insights into carotenoid accumulation and asterid genome evolution.</title>
        <authorList>
            <person name="Iorizzo M."/>
            <person name="Ellison S."/>
            <person name="Senalik D."/>
            <person name="Zeng P."/>
            <person name="Satapoomin P."/>
            <person name="Huang J."/>
            <person name="Bowman M."/>
            <person name="Iovene M."/>
            <person name="Sanseverino W."/>
            <person name="Cavagnaro P."/>
            <person name="Yildiz M."/>
            <person name="Macko-Podgorni A."/>
            <person name="Moranska E."/>
            <person name="Grzebelus E."/>
            <person name="Grzebelus D."/>
            <person name="Ashrafi H."/>
            <person name="Zheng Z."/>
            <person name="Cheng S."/>
            <person name="Spooner D."/>
            <person name="Van Deynze A."/>
            <person name="Simon P."/>
        </authorList>
    </citation>
    <scope>NUCLEOTIDE SEQUENCE [LARGE SCALE GENOMIC DNA]</scope>
    <source>
        <tissue evidence="4">Leaf</tissue>
    </source>
</reference>
<protein>
    <recommendedName>
        <fullName evidence="3">Zinc finger LSD1-type domain-containing protein</fullName>
    </recommendedName>
</protein>
<dbReference type="Pfam" id="PF06943">
    <property type="entry name" value="zf-LSD1"/>
    <property type="match status" value="1"/>
</dbReference>
<comment type="caution">
    <text evidence="4">The sequence shown here is derived from an EMBL/GenBank/DDBJ whole genome shotgun (WGS) entry which is preliminary data.</text>
</comment>